<accession>A0A0N1F4Z3</accession>
<gene>
    <name evidence="2" type="ORF">AE618_11510</name>
</gene>
<evidence type="ECO:0000259" key="1">
    <source>
        <dbReference type="Pfam" id="PF00582"/>
    </source>
</evidence>
<comment type="caution">
    <text evidence="2">The sequence shown here is derived from an EMBL/GenBank/DDBJ whole genome shotgun (WGS) entry which is preliminary data.</text>
</comment>
<dbReference type="OrthoDB" id="9813682at2"/>
<evidence type="ECO:0000313" key="3">
    <source>
        <dbReference type="Proteomes" id="UP000037822"/>
    </source>
</evidence>
<reference evidence="2 3" key="1">
    <citation type="submission" date="2015-07" db="EMBL/GenBank/DDBJ databases">
        <title>Whole genome sequencing of Bosea vaviloviae isolated from cave pool.</title>
        <authorList>
            <person name="Tan N.E.H."/>
            <person name="Lee Y.P."/>
            <person name="Gan H.M."/>
            <person name="Barton H."/>
            <person name="Savka M.A."/>
        </authorList>
    </citation>
    <scope>NUCLEOTIDE SEQUENCE [LARGE SCALE GENOMIC DNA]</scope>
    <source>
        <strain evidence="2 3">SD260</strain>
    </source>
</reference>
<dbReference type="CDD" id="cd00293">
    <property type="entry name" value="USP-like"/>
    <property type="match status" value="1"/>
</dbReference>
<dbReference type="AlphaFoldDB" id="A0A0N1F4Z3"/>
<name>A0A0N1F4Z3_9HYPH</name>
<feature type="domain" description="UspA" evidence="1">
    <location>
        <begin position="15"/>
        <end position="152"/>
    </location>
</feature>
<sequence length="164" mass="17143">MVKRRRSYETGHRPKFLAVVDDSAECAKAVRFAARRCARLGASIVLLGVVTPPEHETWLGVGAVMQAEAEAEAEKLIDTAAASVRGLAGLEPERVVRTGDKADEVVKLIEADEDISLLVLAAGAGREGPGPLVSALAGKSAASFPIPVAIVPGHLEDEEIDALA</sequence>
<dbReference type="InterPro" id="IPR006016">
    <property type="entry name" value="UspA"/>
</dbReference>
<dbReference type="SUPFAM" id="SSF52402">
    <property type="entry name" value="Adenine nucleotide alpha hydrolases-like"/>
    <property type="match status" value="1"/>
</dbReference>
<dbReference type="PATRIC" id="fig|1526658.3.peg.2613"/>
<dbReference type="Pfam" id="PF00582">
    <property type="entry name" value="Usp"/>
    <property type="match status" value="1"/>
</dbReference>
<organism evidence="2 3">
    <name type="scientific">Bosea vaviloviae</name>
    <dbReference type="NCBI Taxonomy" id="1526658"/>
    <lineage>
        <taxon>Bacteria</taxon>
        <taxon>Pseudomonadati</taxon>
        <taxon>Pseudomonadota</taxon>
        <taxon>Alphaproteobacteria</taxon>
        <taxon>Hyphomicrobiales</taxon>
        <taxon>Boseaceae</taxon>
        <taxon>Bosea</taxon>
    </lineage>
</organism>
<dbReference type="Proteomes" id="UP000037822">
    <property type="component" value="Unassembled WGS sequence"/>
</dbReference>
<protein>
    <submittedName>
        <fullName evidence="2">Universal stress protein UspA</fullName>
    </submittedName>
</protein>
<dbReference type="Gene3D" id="3.40.50.12370">
    <property type="match status" value="1"/>
</dbReference>
<evidence type="ECO:0000313" key="2">
    <source>
        <dbReference type="EMBL" id="KPH80842.1"/>
    </source>
</evidence>
<keyword evidence="3" id="KW-1185">Reference proteome</keyword>
<proteinExistence type="predicted"/>
<dbReference type="RefSeq" id="WP_054209205.1">
    <property type="nucleotide sequence ID" value="NZ_LGSZ01000037.1"/>
</dbReference>
<dbReference type="EMBL" id="LGSZ01000037">
    <property type="protein sequence ID" value="KPH80842.1"/>
    <property type="molecule type" value="Genomic_DNA"/>
</dbReference>